<dbReference type="EMBL" id="SSOB01000050">
    <property type="protein sequence ID" value="THF73748.1"/>
    <property type="molecule type" value="Genomic_DNA"/>
</dbReference>
<evidence type="ECO:0000256" key="2">
    <source>
        <dbReference type="SAM" id="Phobius"/>
    </source>
</evidence>
<sequence>MFKRLDRNIQGVLLSVVFIYLVLSSWVVYRSMESRGTESLQRMSVQYTGQQHQNAELFKRWMEETVQIVVSRDGIRDALSRLPLDDTLQPQLDGLRASNVDMSSLVLYGKQGAVYSSGNITSLMTMDNLAEEPEIARYLASGQDGEWLALSAKSLYYPAGGGDRMSLFHFTRIKDRLGNDLGVLQFETSLPKLLGLFRSEANTIYGGNRPYLITEGGQWLGENGLPADVPEETKQEAARLSGQRAEAELKEGLLLVYALEHSADRIAIVIPDAGMKGELRKLGLILIGVGVAMALLFVWLIRKLSFSLTTPLQALYHKMRTTMKEPEGRSGGPEDREKAMLDEGKG</sequence>
<reference evidence="3 4" key="1">
    <citation type="submission" date="2019-04" db="EMBL/GenBank/DDBJ databases">
        <title>Cohnella sp. nov. isolated from preserved vegetables.</title>
        <authorList>
            <person name="Lin S.-Y."/>
            <person name="Hung M.-H."/>
            <person name="Young C.-C."/>
        </authorList>
    </citation>
    <scope>NUCLEOTIDE SEQUENCE [LARGE SCALE GENOMIC DNA]</scope>
    <source>
        <strain evidence="3 4">CC-MHH1044</strain>
    </source>
</reference>
<keyword evidence="2" id="KW-1133">Transmembrane helix</keyword>
<keyword evidence="2" id="KW-0812">Transmembrane</keyword>
<dbReference type="OrthoDB" id="2608537at2"/>
<evidence type="ECO:0000313" key="3">
    <source>
        <dbReference type="EMBL" id="THF73748.1"/>
    </source>
</evidence>
<accession>A0A4S4BH05</accession>
<evidence type="ECO:0000313" key="4">
    <source>
        <dbReference type="Proteomes" id="UP000310636"/>
    </source>
</evidence>
<dbReference type="Proteomes" id="UP000310636">
    <property type="component" value="Unassembled WGS sequence"/>
</dbReference>
<feature type="transmembrane region" description="Helical" evidence="2">
    <location>
        <begin position="282"/>
        <end position="301"/>
    </location>
</feature>
<feature type="transmembrane region" description="Helical" evidence="2">
    <location>
        <begin position="12"/>
        <end position="29"/>
    </location>
</feature>
<keyword evidence="2" id="KW-0472">Membrane</keyword>
<gene>
    <name evidence="3" type="ORF">E6C55_28055</name>
</gene>
<name>A0A4S4BH05_9BACL</name>
<proteinExistence type="predicted"/>
<keyword evidence="4" id="KW-1185">Reference proteome</keyword>
<organism evidence="3 4">
    <name type="scientific">Cohnella fermenti</name>
    <dbReference type="NCBI Taxonomy" id="2565925"/>
    <lineage>
        <taxon>Bacteria</taxon>
        <taxon>Bacillati</taxon>
        <taxon>Bacillota</taxon>
        <taxon>Bacilli</taxon>
        <taxon>Bacillales</taxon>
        <taxon>Paenibacillaceae</taxon>
        <taxon>Cohnella</taxon>
    </lineage>
</organism>
<evidence type="ECO:0000256" key="1">
    <source>
        <dbReference type="SAM" id="MobiDB-lite"/>
    </source>
</evidence>
<dbReference type="AlphaFoldDB" id="A0A4S4BH05"/>
<comment type="caution">
    <text evidence="3">The sequence shown here is derived from an EMBL/GenBank/DDBJ whole genome shotgun (WGS) entry which is preliminary data.</text>
</comment>
<protein>
    <recommendedName>
        <fullName evidence="5">Cache domain-containing protein</fullName>
    </recommendedName>
</protein>
<evidence type="ECO:0008006" key="5">
    <source>
        <dbReference type="Google" id="ProtNLM"/>
    </source>
</evidence>
<dbReference type="RefSeq" id="WP_136373149.1">
    <property type="nucleotide sequence ID" value="NZ_SSOB01000050.1"/>
</dbReference>
<feature type="region of interest" description="Disordered" evidence="1">
    <location>
        <begin position="322"/>
        <end position="346"/>
    </location>
</feature>